<organism evidence="2 3">
    <name type="scientific">Tanacetum coccineum</name>
    <dbReference type="NCBI Taxonomy" id="301880"/>
    <lineage>
        <taxon>Eukaryota</taxon>
        <taxon>Viridiplantae</taxon>
        <taxon>Streptophyta</taxon>
        <taxon>Embryophyta</taxon>
        <taxon>Tracheophyta</taxon>
        <taxon>Spermatophyta</taxon>
        <taxon>Magnoliopsida</taxon>
        <taxon>eudicotyledons</taxon>
        <taxon>Gunneridae</taxon>
        <taxon>Pentapetalae</taxon>
        <taxon>asterids</taxon>
        <taxon>campanulids</taxon>
        <taxon>Asterales</taxon>
        <taxon>Asteraceae</taxon>
        <taxon>Asteroideae</taxon>
        <taxon>Anthemideae</taxon>
        <taxon>Anthemidinae</taxon>
        <taxon>Tanacetum</taxon>
    </lineage>
</organism>
<sequence>MQNKLWDILRAKFEKSSASADPHRTDSFRKHNHDDHQGDDAPLAGGEKCKKIKTSKSSKSANGSLSKQSTKKPASKQHPQQQDWDAWVDTPVVNEDEVIPEDETPELINEFQNVDKDAEEYAYHLEQSQNCMENQIVWESWQEDLKRPKPNSLYGNTGKKRIVEVIRVNNEQQHVLDFMERVIVMRENDKPSSFSEANFKYLNKNDIEDMYYLFLNKKRVHDFQLGIESYPIKINLADPTLIFPGIEECEPFSIVDKLNMGFIYLNNKNKNMFMDLEELY</sequence>
<feature type="region of interest" description="Disordered" evidence="1">
    <location>
        <begin position="12"/>
        <end position="88"/>
    </location>
</feature>
<proteinExistence type="predicted"/>
<evidence type="ECO:0000256" key="1">
    <source>
        <dbReference type="SAM" id="MobiDB-lite"/>
    </source>
</evidence>
<evidence type="ECO:0000313" key="3">
    <source>
        <dbReference type="Proteomes" id="UP001151760"/>
    </source>
</evidence>
<comment type="caution">
    <text evidence="2">The sequence shown here is derived from an EMBL/GenBank/DDBJ whole genome shotgun (WGS) entry which is preliminary data.</text>
</comment>
<feature type="compositionally biased region" description="Basic and acidic residues" evidence="1">
    <location>
        <begin position="12"/>
        <end position="39"/>
    </location>
</feature>
<dbReference type="Proteomes" id="UP001151760">
    <property type="component" value="Unassembled WGS sequence"/>
</dbReference>
<keyword evidence="3" id="KW-1185">Reference proteome</keyword>
<feature type="compositionally biased region" description="Low complexity" evidence="1">
    <location>
        <begin position="57"/>
        <end position="68"/>
    </location>
</feature>
<evidence type="ECO:0000313" key="2">
    <source>
        <dbReference type="EMBL" id="GJT85105.1"/>
    </source>
</evidence>
<protein>
    <submittedName>
        <fullName evidence="2">Uncharacterized protein</fullName>
    </submittedName>
</protein>
<dbReference type="EMBL" id="BQNB010019418">
    <property type="protein sequence ID" value="GJT85105.1"/>
    <property type="molecule type" value="Genomic_DNA"/>
</dbReference>
<gene>
    <name evidence="2" type="ORF">Tco_1066822</name>
</gene>
<reference evidence="2" key="2">
    <citation type="submission" date="2022-01" db="EMBL/GenBank/DDBJ databases">
        <authorList>
            <person name="Yamashiro T."/>
            <person name="Shiraishi A."/>
            <person name="Satake H."/>
            <person name="Nakayama K."/>
        </authorList>
    </citation>
    <scope>NUCLEOTIDE SEQUENCE</scope>
</reference>
<accession>A0ABQ5HBQ0</accession>
<reference evidence="2" key="1">
    <citation type="journal article" date="2022" name="Int. J. Mol. Sci.">
        <title>Draft Genome of Tanacetum Coccineum: Genomic Comparison of Closely Related Tanacetum-Family Plants.</title>
        <authorList>
            <person name="Yamashiro T."/>
            <person name="Shiraishi A."/>
            <person name="Nakayama K."/>
            <person name="Satake H."/>
        </authorList>
    </citation>
    <scope>NUCLEOTIDE SEQUENCE</scope>
</reference>
<name>A0ABQ5HBQ0_9ASTR</name>